<evidence type="ECO:0000256" key="2">
    <source>
        <dbReference type="SAM" id="SignalP"/>
    </source>
</evidence>
<keyword evidence="2" id="KW-0732">Signal</keyword>
<dbReference type="Proteomes" id="UP000054498">
    <property type="component" value="Unassembled WGS sequence"/>
</dbReference>
<dbReference type="PANTHER" id="PTHR48125:SF10">
    <property type="entry name" value="OS12G0136300 PROTEIN"/>
    <property type="match status" value="1"/>
</dbReference>
<feature type="signal peptide" evidence="2">
    <location>
        <begin position="1"/>
        <end position="23"/>
    </location>
</feature>
<feature type="compositionally biased region" description="Low complexity" evidence="1">
    <location>
        <begin position="643"/>
        <end position="657"/>
    </location>
</feature>
<feature type="region of interest" description="Disordered" evidence="1">
    <location>
        <begin position="619"/>
        <end position="657"/>
    </location>
</feature>
<evidence type="ECO:0000256" key="1">
    <source>
        <dbReference type="SAM" id="MobiDB-lite"/>
    </source>
</evidence>
<feature type="compositionally biased region" description="Polar residues" evidence="1">
    <location>
        <begin position="103"/>
        <end position="119"/>
    </location>
</feature>
<dbReference type="RefSeq" id="XP_013902847.1">
    <property type="nucleotide sequence ID" value="XM_014047393.1"/>
</dbReference>
<protein>
    <submittedName>
        <fullName evidence="3">Uncharacterized protein</fullName>
    </submittedName>
</protein>
<gene>
    <name evidence="3" type="ORF">MNEG_4130</name>
</gene>
<keyword evidence="4" id="KW-1185">Reference proteome</keyword>
<proteinExistence type="predicted"/>
<feature type="region of interest" description="Disordered" evidence="1">
    <location>
        <begin position="69"/>
        <end position="143"/>
    </location>
</feature>
<dbReference type="KEGG" id="mng:MNEG_4130"/>
<evidence type="ECO:0000313" key="3">
    <source>
        <dbReference type="EMBL" id="KIZ03828.1"/>
    </source>
</evidence>
<feature type="compositionally biased region" description="Low complexity" evidence="1">
    <location>
        <begin position="69"/>
        <end position="96"/>
    </location>
</feature>
<sequence length="657" mass="68975">MSKAHPVVVLAGLLLAALPAVHAGLSMCAKVEPVCQWPLEEAGARLGTTTVDPVSAAAVFVRPSHSSIISSAKSSSSSSSSSSKSSKSSSSKRNSSPGAVKTAPQQTKRLLSAAEQQSEPVLEAPPRRVAHGDEPPRLPASERAQIYRRLAEVIRGHETEGVSTPKRRSLRERAQTAANAQQSQARAQQLMPEGVPDMLGSLLRGALDIFRPTTAAAARRPTQAPLPVRPPSPILRVLDPHLGLVATINDLGILNERGQPQGQIVQDMVYLENDALTVGIDVRRGGVVGQISSKGMPAPFTGRNLVNVWDCGRLMQQSYYGCSDGSCWTSKPWRWNPVQAGSWGNLPARLVSQTVEGAPSSPTRVVTRAMPRNWGGQELLEDVILTSDYSLLPDALAVTYSMQYGGADSQPMLDQEVPAFFADRRLSVLAVYEGAKPWTDGDLRFALPGGTNEYFTPTERWAAYIDPATGSGIGVFVPIASGLTAYRVGPDNTTRVSDTSYFALLTRFPIEANSTFTYKAYVAVGRIGDIRRTFRRIAQQEGLAPPSEAAAPAAAAAAASDARPAPAAAAGAGAPLAPAPGVQDGAAAKITVAAVPAMASRRLGPVAAAKAAAKVVAKATPKGAAAVQRRDSTTGKQQRHGKAPGAAARSARPGVSL</sequence>
<dbReference type="PANTHER" id="PTHR48125">
    <property type="entry name" value="LP07818P1"/>
    <property type="match status" value="1"/>
</dbReference>
<evidence type="ECO:0000313" key="4">
    <source>
        <dbReference type="Proteomes" id="UP000054498"/>
    </source>
</evidence>
<accession>A0A0D2JZ84</accession>
<dbReference type="AlphaFoldDB" id="A0A0D2JZ84"/>
<feature type="chain" id="PRO_5002262216" evidence="2">
    <location>
        <begin position="24"/>
        <end position="657"/>
    </location>
</feature>
<organism evidence="3 4">
    <name type="scientific">Monoraphidium neglectum</name>
    <dbReference type="NCBI Taxonomy" id="145388"/>
    <lineage>
        <taxon>Eukaryota</taxon>
        <taxon>Viridiplantae</taxon>
        <taxon>Chlorophyta</taxon>
        <taxon>core chlorophytes</taxon>
        <taxon>Chlorophyceae</taxon>
        <taxon>CS clade</taxon>
        <taxon>Sphaeropleales</taxon>
        <taxon>Selenastraceae</taxon>
        <taxon>Monoraphidium</taxon>
    </lineage>
</organism>
<dbReference type="EMBL" id="KK100775">
    <property type="protein sequence ID" value="KIZ03828.1"/>
    <property type="molecule type" value="Genomic_DNA"/>
</dbReference>
<dbReference type="OrthoDB" id="547056at2759"/>
<name>A0A0D2JZ84_9CHLO</name>
<dbReference type="GeneID" id="25737008"/>
<reference evidence="3 4" key="1">
    <citation type="journal article" date="2013" name="BMC Genomics">
        <title>Reconstruction of the lipid metabolism for the microalga Monoraphidium neglectum from its genome sequence reveals characteristics suitable for biofuel production.</title>
        <authorList>
            <person name="Bogen C."/>
            <person name="Al-Dilaimi A."/>
            <person name="Albersmeier A."/>
            <person name="Wichmann J."/>
            <person name="Grundmann M."/>
            <person name="Rupp O."/>
            <person name="Lauersen K.J."/>
            <person name="Blifernez-Klassen O."/>
            <person name="Kalinowski J."/>
            <person name="Goesmann A."/>
            <person name="Mussgnug J.H."/>
            <person name="Kruse O."/>
        </authorList>
    </citation>
    <scope>NUCLEOTIDE SEQUENCE [LARGE SCALE GENOMIC DNA]</scope>
    <source>
        <strain evidence="3 4">SAG 48.87</strain>
    </source>
</reference>